<dbReference type="PANTHER" id="PTHR34477:SF1">
    <property type="entry name" value="UPF0213 PROTEIN YHBQ"/>
    <property type="match status" value="1"/>
</dbReference>
<dbReference type="InterPro" id="IPR050190">
    <property type="entry name" value="UPF0213_domain"/>
</dbReference>
<dbReference type="InterPro" id="IPR000305">
    <property type="entry name" value="GIY-YIG_endonuc"/>
</dbReference>
<accession>A0A6S6LVG7</accession>
<dbReference type="PANTHER" id="PTHR34477">
    <property type="entry name" value="UPF0213 PROTEIN YHBQ"/>
    <property type="match status" value="1"/>
</dbReference>
<evidence type="ECO:0000313" key="3">
    <source>
        <dbReference type="EMBL" id="BCG45268.1"/>
    </source>
</evidence>
<reference evidence="3 4" key="1">
    <citation type="submission" date="2020-06" db="EMBL/GenBank/DDBJ databases">
        <title>Interaction of electrochemicaly active bacteria, Geobacter bremensis R4 on different carbon anode.</title>
        <authorList>
            <person name="Meng L."/>
            <person name="Yoshida N."/>
        </authorList>
    </citation>
    <scope>NUCLEOTIDE SEQUENCE [LARGE SCALE GENOMIC DNA]</scope>
    <source>
        <strain evidence="3 4">R4</strain>
    </source>
</reference>
<dbReference type="KEGG" id="gbn:GEOBRER4_00180"/>
<dbReference type="RefSeq" id="WP_185243713.1">
    <property type="nucleotide sequence ID" value="NZ_AP023213.1"/>
</dbReference>
<dbReference type="PROSITE" id="PS50164">
    <property type="entry name" value="GIY_YIG"/>
    <property type="match status" value="1"/>
</dbReference>
<dbReference type="EMBL" id="AP023213">
    <property type="protein sequence ID" value="BCG45268.1"/>
    <property type="molecule type" value="Genomic_DNA"/>
</dbReference>
<comment type="similarity">
    <text evidence="1">Belongs to the UPF0213 family.</text>
</comment>
<dbReference type="InterPro" id="IPR035901">
    <property type="entry name" value="GIY-YIG_endonuc_sf"/>
</dbReference>
<dbReference type="SUPFAM" id="SSF82771">
    <property type="entry name" value="GIY-YIG endonuclease"/>
    <property type="match status" value="1"/>
</dbReference>
<protein>
    <submittedName>
        <fullName evidence="3">Excinuclease ABC, C subunit-like</fullName>
    </submittedName>
</protein>
<evidence type="ECO:0000313" key="4">
    <source>
        <dbReference type="Proteomes" id="UP000515472"/>
    </source>
</evidence>
<evidence type="ECO:0000256" key="1">
    <source>
        <dbReference type="ARBA" id="ARBA00007435"/>
    </source>
</evidence>
<dbReference type="Proteomes" id="UP000515472">
    <property type="component" value="Chromosome"/>
</dbReference>
<sequence length="93" mass="10363">MNWQVYIILCSDGTLYTGITTDIARRLRQHASGTGAKYFRGRRPKEVLFLEGGHDRSSASKRELHIKGLSRAGKQALVQSAAKPLPNPLHLSY</sequence>
<dbReference type="AlphaFoldDB" id="A0A6S6LVG7"/>
<dbReference type="CDD" id="cd10456">
    <property type="entry name" value="GIY-YIG_UPF0213"/>
    <property type="match status" value="1"/>
</dbReference>
<organism evidence="3 4">
    <name type="scientific">Citrifermentans bremense</name>
    <dbReference type="NCBI Taxonomy" id="60035"/>
    <lineage>
        <taxon>Bacteria</taxon>
        <taxon>Pseudomonadati</taxon>
        <taxon>Thermodesulfobacteriota</taxon>
        <taxon>Desulfuromonadia</taxon>
        <taxon>Geobacterales</taxon>
        <taxon>Geobacteraceae</taxon>
        <taxon>Citrifermentans</taxon>
    </lineage>
</organism>
<feature type="domain" description="GIY-YIG" evidence="2">
    <location>
        <begin position="1"/>
        <end position="76"/>
    </location>
</feature>
<dbReference type="Pfam" id="PF01541">
    <property type="entry name" value="GIY-YIG"/>
    <property type="match status" value="1"/>
</dbReference>
<proteinExistence type="inferred from homology"/>
<gene>
    <name evidence="3" type="ORF">GEOBRER4_n0020</name>
</gene>
<name>A0A6S6LVG7_9BACT</name>
<evidence type="ECO:0000259" key="2">
    <source>
        <dbReference type="PROSITE" id="PS50164"/>
    </source>
</evidence>
<keyword evidence="4" id="KW-1185">Reference proteome</keyword>
<dbReference type="Gene3D" id="3.40.1440.10">
    <property type="entry name" value="GIY-YIG endonuclease"/>
    <property type="match status" value="1"/>
</dbReference>